<dbReference type="EMBL" id="ACJW02000003">
    <property type="protein sequence ID" value="EEP67492.1"/>
    <property type="molecule type" value="Genomic_DNA"/>
</dbReference>
<evidence type="ECO:0000256" key="6">
    <source>
        <dbReference type="ARBA" id="ARBA00023136"/>
    </source>
</evidence>
<gene>
    <name evidence="12" type="ORF">GCWU000324_01740</name>
</gene>
<dbReference type="GO" id="GO:0015344">
    <property type="term" value="F:siderophore uptake transmembrane transporter activity"/>
    <property type="evidence" value="ECO:0007669"/>
    <property type="project" value="TreeGrafter"/>
</dbReference>
<feature type="chain" id="PRO_5002938267" evidence="10">
    <location>
        <begin position="24"/>
        <end position="282"/>
    </location>
</feature>
<dbReference type="PROSITE" id="PS52016">
    <property type="entry name" value="TONB_DEPENDENT_REC_3"/>
    <property type="match status" value="1"/>
</dbReference>
<evidence type="ECO:0000313" key="13">
    <source>
        <dbReference type="Proteomes" id="UP000003009"/>
    </source>
</evidence>
<keyword evidence="13" id="KW-1185">Reference proteome</keyword>
<keyword evidence="8 9" id="KW-0998">Cell outer membrane</keyword>
<comment type="similarity">
    <text evidence="2 9">Belongs to the TonB-dependent receptor family.</text>
</comment>
<feature type="signal peptide" evidence="10">
    <location>
        <begin position="1"/>
        <end position="23"/>
    </location>
</feature>
<reference evidence="12" key="1">
    <citation type="submission" date="2009-04" db="EMBL/GenBank/DDBJ databases">
        <authorList>
            <person name="Weinstock G."/>
            <person name="Sodergren E."/>
            <person name="Clifton S."/>
            <person name="Fulton L."/>
            <person name="Fulton B."/>
            <person name="Courtney L."/>
            <person name="Fronick C."/>
            <person name="Harrison M."/>
            <person name="Strong C."/>
            <person name="Farmer C."/>
            <person name="Delahaunty K."/>
            <person name="Markovic C."/>
            <person name="Hall O."/>
            <person name="Minx P."/>
            <person name="Tomlinson C."/>
            <person name="Mitreva M."/>
            <person name="Nelson J."/>
            <person name="Hou S."/>
            <person name="Wollam A."/>
            <person name="Pepin K.H."/>
            <person name="Johnson M."/>
            <person name="Bhonagiri V."/>
            <person name="Nash W.E."/>
            <person name="Warren W."/>
            <person name="Chinwalla A."/>
            <person name="Mardis E.R."/>
            <person name="Wilson R.K."/>
        </authorList>
    </citation>
    <scope>NUCLEOTIDE SEQUENCE [LARGE SCALE GENOMIC DNA]</scope>
    <source>
        <strain evidence="12">ATCC 51147</strain>
    </source>
</reference>
<dbReference type="SUPFAM" id="SSF56935">
    <property type="entry name" value="Porins"/>
    <property type="match status" value="1"/>
</dbReference>
<keyword evidence="4 9" id="KW-1134">Transmembrane beta strand</keyword>
<keyword evidence="10" id="KW-0732">Signal</keyword>
<dbReference type="GeneID" id="84906244"/>
<dbReference type="Proteomes" id="UP000003009">
    <property type="component" value="Unassembled WGS sequence"/>
</dbReference>
<dbReference type="Gene3D" id="2.40.170.20">
    <property type="entry name" value="TonB-dependent receptor, beta-barrel domain"/>
    <property type="match status" value="1"/>
</dbReference>
<evidence type="ECO:0000256" key="3">
    <source>
        <dbReference type="ARBA" id="ARBA00022448"/>
    </source>
</evidence>
<dbReference type="InterPro" id="IPR037066">
    <property type="entry name" value="Plug_dom_sf"/>
</dbReference>
<proteinExistence type="inferred from homology"/>
<keyword evidence="7 12" id="KW-0675">Receptor</keyword>
<dbReference type="RefSeq" id="WP_003796363.1">
    <property type="nucleotide sequence ID" value="NZ_GG665872.1"/>
</dbReference>
<dbReference type="HOGENOM" id="CLU_986185_0_0_4"/>
<evidence type="ECO:0000256" key="2">
    <source>
        <dbReference type="ARBA" id="ARBA00009810"/>
    </source>
</evidence>
<comment type="caution">
    <text evidence="12">The sequence shown here is derived from an EMBL/GenBank/DDBJ whole genome shotgun (WGS) entry which is preliminary data.</text>
</comment>
<protein>
    <submittedName>
        <fullName evidence="12">TonB-dependent receptor plug domain protein</fullName>
    </submittedName>
</protein>
<dbReference type="InterPro" id="IPR039426">
    <property type="entry name" value="TonB-dep_rcpt-like"/>
</dbReference>
<evidence type="ECO:0000313" key="12">
    <source>
        <dbReference type="EMBL" id="EEP67492.1"/>
    </source>
</evidence>
<dbReference type="AlphaFoldDB" id="C4GL83"/>
<keyword evidence="3 9" id="KW-0813">Transport</keyword>
<evidence type="ECO:0000256" key="10">
    <source>
        <dbReference type="SAM" id="SignalP"/>
    </source>
</evidence>
<keyword evidence="5 9" id="KW-0812">Transmembrane</keyword>
<evidence type="ECO:0000259" key="11">
    <source>
        <dbReference type="Pfam" id="PF07715"/>
    </source>
</evidence>
<dbReference type="InterPro" id="IPR036942">
    <property type="entry name" value="Beta-barrel_TonB_sf"/>
</dbReference>
<dbReference type="Gene3D" id="2.170.130.10">
    <property type="entry name" value="TonB-dependent receptor, plug domain"/>
    <property type="match status" value="1"/>
</dbReference>
<dbReference type="InterPro" id="IPR012910">
    <property type="entry name" value="Plug_dom"/>
</dbReference>
<evidence type="ECO:0000256" key="5">
    <source>
        <dbReference type="ARBA" id="ARBA00022692"/>
    </source>
</evidence>
<sequence>MTIRKTWLAASVSAALFSLAAQAADETTSTAAAESSAQTQTLQNIIVSGVNRSTRTENKDTYTTSAMKTTTGLALSPKETPQSVSVITKTQLNDRGISSLKDAMKTTTGVNVLRESGRYRFQSRGFYVDQIEEDGIATTVAGSSGNPYRDAQSLYDMAIYDHVEVVRGATGLTQVNGEPGGTVNAVRKKPTAQTQIQGDLLVDRFGKARATLDVSGSLNASKTLRGRSVIVGERSRGFKDDDKGDLGLFYGVLEGHIGENTKVTAGLLHQRHTETPITLACP</sequence>
<accession>C4GL83</accession>
<comment type="subcellular location">
    <subcellularLocation>
        <location evidence="1 9">Cell outer membrane</location>
        <topology evidence="1 9">Multi-pass membrane protein</topology>
    </subcellularLocation>
</comment>
<dbReference type="PANTHER" id="PTHR32552:SF74">
    <property type="entry name" value="HYDROXAMATE SIDEROPHORE RECEPTOR FHUE"/>
    <property type="match status" value="1"/>
</dbReference>
<feature type="domain" description="TonB-dependent receptor plug" evidence="11">
    <location>
        <begin position="77"/>
        <end position="182"/>
    </location>
</feature>
<dbReference type="STRING" id="629741.GCWU000324_01740"/>
<dbReference type="Pfam" id="PF07715">
    <property type="entry name" value="Plug"/>
    <property type="match status" value="1"/>
</dbReference>
<evidence type="ECO:0000256" key="8">
    <source>
        <dbReference type="ARBA" id="ARBA00023237"/>
    </source>
</evidence>
<name>C4GL83_9NEIS</name>
<evidence type="ECO:0000256" key="9">
    <source>
        <dbReference type="PROSITE-ProRule" id="PRU01360"/>
    </source>
</evidence>
<evidence type="ECO:0000256" key="1">
    <source>
        <dbReference type="ARBA" id="ARBA00004571"/>
    </source>
</evidence>
<evidence type="ECO:0000256" key="7">
    <source>
        <dbReference type="ARBA" id="ARBA00023170"/>
    </source>
</evidence>
<evidence type="ECO:0000256" key="4">
    <source>
        <dbReference type="ARBA" id="ARBA00022452"/>
    </source>
</evidence>
<keyword evidence="6 9" id="KW-0472">Membrane</keyword>
<organism evidence="12 13">
    <name type="scientific">Kingella oralis ATCC 51147</name>
    <dbReference type="NCBI Taxonomy" id="629741"/>
    <lineage>
        <taxon>Bacteria</taxon>
        <taxon>Pseudomonadati</taxon>
        <taxon>Pseudomonadota</taxon>
        <taxon>Betaproteobacteria</taxon>
        <taxon>Neisseriales</taxon>
        <taxon>Neisseriaceae</taxon>
        <taxon>Kingella</taxon>
    </lineage>
</organism>
<dbReference type="PANTHER" id="PTHR32552">
    <property type="entry name" value="FERRICHROME IRON RECEPTOR-RELATED"/>
    <property type="match status" value="1"/>
</dbReference>
<dbReference type="GO" id="GO:0009279">
    <property type="term" value="C:cell outer membrane"/>
    <property type="evidence" value="ECO:0007669"/>
    <property type="project" value="UniProtKB-SubCell"/>
</dbReference>